<gene>
    <name evidence="2" type="ORF">SAMN04487818_107194</name>
</gene>
<feature type="compositionally biased region" description="Basic and acidic residues" evidence="1">
    <location>
        <begin position="22"/>
        <end position="37"/>
    </location>
</feature>
<keyword evidence="3" id="KW-1185">Reference proteome</keyword>
<feature type="region of interest" description="Disordered" evidence="1">
    <location>
        <begin position="1"/>
        <end position="60"/>
    </location>
</feature>
<dbReference type="Proteomes" id="UP000199051">
    <property type="component" value="Unassembled WGS sequence"/>
</dbReference>
<reference evidence="3" key="1">
    <citation type="submission" date="2016-10" db="EMBL/GenBank/DDBJ databases">
        <authorList>
            <person name="Varghese N."/>
            <person name="Submissions S."/>
        </authorList>
    </citation>
    <scope>NUCLEOTIDE SEQUENCE [LARGE SCALE GENOMIC DNA]</scope>
    <source>
        <strain evidence="3">DSM 44260</strain>
    </source>
</reference>
<evidence type="ECO:0000313" key="3">
    <source>
        <dbReference type="Proteomes" id="UP000199051"/>
    </source>
</evidence>
<evidence type="ECO:0000256" key="1">
    <source>
        <dbReference type="SAM" id="MobiDB-lite"/>
    </source>
</evidence>
<dbReference type="AlphaFoldDB" id="A0A1H9UEU2"/>
<name>A0A1H9UEU2_9PSEU</name>
<accession>A0A1H9UEU2</accession>
<dbReference type="EMBL" id="FOGI01000007">
    <property type="protein sequence ID" value="SES07966.1"/>
    <property type="molecule type" value="Genomic_DNA"/>
</dbReference>
<evidence type="ECO:0000313" key="2">
    <source>
        <dbReference type="EMBL" id="SES07966.1"/>
    </source>
</evidence>
<sequence length="60" mass="6652">MSFRRGAGGHPQAVNAKPDPTLLDRSRKKVDEARDAATELEDEQVLDVPPEEDDEPKLPN</sequence>
<dbReference type="RefSeq" id="WP_092779490.1">
    <property type="nucleotide sequence ID" value="NZ_FOGI01000007.1"/>
</dbReference>
<protein>
    <submittedName>
        <fullName evidence="2">Uncharacterized protein</fullName>
    </submittedName>
</protein>
<dbReference type="STRING" id="155974.SAMN04487818_107194"/>
<feature type="compositionally biased region" description="Acidic residues" evidence="1">
    <location>
        <begin position="38"/>
        <end position="60"/>
    </location>
</feature>
<proteinExistence type="predicted"/>
<organism evidence="2 3">
    <name type="scientific">Actinokineospora terrae</name>
    <dbReference type="NCBI Taxonomy" id="155974"/>
    <lineage>
        <taxon>Bacteria</taxon>
        <taxon>Bacillati</taxon>
        <taxon>Actinomycetota</taxon>
        <taxon>Actinomycetes</taxon>
        <taxon>Pseudonocardiales</taxon>
        <taxon>Pseudonocardiaceae</taxon>
        <taxon>Actinokineospora</taxon>
    </lineage>
</organism>